<evidence type="ECO:0000313" key="5">
    <source>
        <dbReference type="Proteomes" id="UP000178565"/>
    </source>
</evidence>
<dbReference type="EMBL" id="MFDM01000011">
    <property type="protein sequence ID" value="OGE43846.1"/>
    <property type="molecule type" value="Genomic_DNA"/>
</dbReference>
<dbReference type="Pfam" id="PF03816">
    <property type="entry name" value="LytR_cpsA_psr"/>
    <property type="match status" value="1"/>
</dbReference>
<accession>A0A1F5KSE9</accession>
<dbReference type="PANTHER" id="PTHR33392">
    <property type="entry name" value="POLYISOPRENYL-TEICHOIC ACID--PEPTIDOGLYCAN TEICHOIC ACID TRANSFERASE TAGU"/>
    <property type="match status" value="1"/>
</dbReference>
<dbReference type="InterPro" id="IPR050922">
    <property type="entry name" value="LytR/CpsA/Psr_CW_biosynth"/>
</dbReference>
<organism evidence="4 5">
    <name type="scientific">Candidatus Daviesbacteria bacterium RIFCSPLOWO2_01_FULL_39_12</name>
    <dbReference type="NCBI Taxonomy" id="1797785"/>
    <lineage>
        <taxon>Bacteria</taxon>
        <taxon>Candidatus Daviesiibacteriota</taxon>
    </lineage>
</organism>
<evidence type="ECO:0000256" key="2">
    <source>
        <dbReference type="SAM" id="Phobius"/>
    </source>
</evidence>
<dbReference type="AlphaFoldDB" id="A0A1F5KSE9"/>
<dbReference type="Proteomes" id="UP000178565">
    <property type="component" value="Unassembled WGS sequence"/>
</dbReference>
<dbReference type="InterPro" id="IPR004474">
    <property type="entry name" value="LytR_CpsA_psr"/>
</dbReference>
<evidence type="ECO:0000259" key="3">
    <source>
        <dbReference type="Pfam" id="PF03816"/>
    </source>
</evidence>
<proteinExistence type="inferred from homology"/>
<keyword evidence="2" id="KW-0812">Transmembrane</keyword>
<keyword evidence="2" id="KW-0472">Membrane</keyword>
<dbReference type="PANTHER" id="PTHR33392:SF6">
    <property type="entry name" value="POLYISOPRENYL-TEICHOIC ACID--PEPTIDOGLYCAN TEICHOIC ACID TRANSFERASE TAGU"/>
    <property type="match status" value="1"/>
</dbReference>
<dbReference type="Gene3D" id="3.40.630.190">
    <property type="entry name" value="LCP protein"/>
    <property type="match status" value="1"/>
</dbReference>
<reference evidence="4 5" key="1">
    <citation type="journal article" date="2016" name="Nat. Commun.">
        <title>Thousands of microbial genomes shed light on interconnected biogeochemical processes in an aquifer system.</title>
        <authorList>
            <person name="Anantharaman K."/>
            <person name="Brown C.T."/>
            <person name="Hug L.A."/>
            <person name="Sharon I."/>
            <person name="Castelle C.J."/>
            <person name="Probst A.J."/>
            <person name="Thomas B.C."/>
            <person name="Singh A."/>
            <person name="Wilkins M.J."/>
            <person name="Karaoz U."/>
            <person name="Brodie E.L."/>
            <person name="Williams K.H."/>
            <person name="Hubbard S.S."/>
            <person name="Banfield J.F."/>
        </authorList>
    </citation>
    <scope>NUCLEOTIDE SEQUENCE [LARGE SCALE GENOMIC DNA]</scope>
</reference>
<comment type="similarity">
    <text evidence="1">Belongs to the LytR/CpsA/Psr (LCP) family.</text>
</comment>
<sequence>MKRIVFGEKDNPVKLKNTRKVFKKIIPVVLILSFLTAAVLFITSSSSSSSLISPVVKFIFAKTSLDYNDDRVNVLLLGMAGGRHDGATLTDTILVASYNLNTNQLHIISIPRDLWLPSLASKANAVYQAGLSQKNGLAHTKVVIGNVVGLPIHYGLRIDFQGFIDAVNILGGIDIEVQNSFDDYLYPITGKENDLCGWEEVEKEFNEEEAKKLNIEQGKRKVFVKDAAIATDSAEEDKGVKYFSCRFEHINFDKGLTHMDGEEALKFVRSRHGTNGEGSDFARSKRQEFILQAIRKKVLSLDTLFNPKKLGELFNAFSKSIDTDISIKDALEFYKLSKKLTESYPISLDDSVKEGLADGRTRLLTHPSAADFGGAYVLVSEDDDFSIIHKYIMGVLRKSEEEYEASTAARTGSE</sequence>
<protein>
    <recommendedName>
        <fullName evidence="3">Cell envelope-related transcriptional attenuator domain-containing protein</fullName>
    </recommendedName>
</protein>
<dbReference type="STRING" id="1797785.A3B45_02340"/>
<keyword evidence="2" id="KW-1133">Transmembrane helix</keyword>
<gene>
    <name evidence="4" type="ORF">A3B45_02340</name>
</gene>
<feature type="transmembrane region" description="Helical" evidence="2">
    <location>
        <begin position="21"/>
        <end position="42"/>
    </location>
</feature>
<name>A0A1F5KSE9_9BACT</name>
<feature type="domain" description="Cell envelope-related transcriptional attenuator" evidence="3">
    <location>
        <begin position="90"/>
        <end position="299"/>
    </location>
</feature>
<evidence type="ECO:0000313" key="4">
    <source>
        <dbReference type="EMBL" id="OGE43846.1"/>
    </source>
</evidence>
<evidence type="ECO:0000256" key="1">
    <source>
        <dbReference type="ARBA" id="ARBA00006068"/>
    </source>
</evidence>
<comment type="caution">
    <text evidence="4">The sequence shown here is derived from an EMBL/GenBank/DDBJ whole genome shotgun (WGS) entry which is preliminary data.</text>
</comment>